<dbReference type="Pfam" id="PF00462">
    <property type="entry name" value="Glutaredoxin"/>
    <property type="match status" value="1"/>
</dbReference>
<dbReference type="EMBL" id="JARAOO010000006">
    <property type="protein sequence ID" value="KAJ7964234.1"/>
    <property type="molecule type" value="Genomic_DNA"/>
</dbReference>
<accession>A0AAD7LTW4</accession>
<protein>
    <submittedName>
        <fullName evidence="3">Glutaredoxin family protein</fullName>
    </submittedName>
</protein>
<keyword evidence="4" id="KW-1185">Reference proteome</keyword>
<feature type="region of interest" description="Disordered" evidence="1">
    <location>
        <begin position="1"/>
        <end position="26"/>
    </location>
</feature>
<dbReference type="Gene3D" id="3.40.30.10">
    <property type="entry name" value="Glutaredoxin"/>
    <property type="match status" value="1"/>
</dbReference>
<evidence type="ECO:0000256" key="1">
    <source>
        <dbReference type="SAM" id="MobiDB-lite"/>
    </source>
</evidence>
<sequence length="269" mass="29757">MWRPWGKSTVRIHHRSPSPSSSFSCSSFKDIQDLCTEETPQSPATAKRPSVYQRVQVVNSLHRTLSTPSPTQFEQQSDKSCPGSQPEPEPKSNVSFSDSDPSINNLATKPEPPIVIPGAEKRIVLYFTSLRVVRSTFQDCKTVRFILQGFRVAIDERDLSMDSAFLSELQGILDQSKLSLPRVFIGGMYIGGAEEVRQLNETGELKKLIEGLPVVEPGLCDVCGGHRFILCDDCNGSHKLYTEKAGFKTCTRCNENGLIRCPSCSCAPL</sequence>
<dbReference type="Proteomes" id="UP001163823">
    <property type="component" value="Chromosome 6"/>
</dbReference>
<evidence type="ECO:0000313" key="4">
    <source>
        <dbReference type="Proteomes" id="UP001163823"/>
    </source>
</evidence>
<feature type="compositionally biased region" description="Low complexity" evidence="1">
    <location>
        <begin position="17"/>
        <end position="26"/>
    </location>
</feature>
<dbReference type="AlphaFoldDB" id="A0AAD7LTW4"/>
<dbReference type="SUPFAM" id="SSF52833">
    <property type="entry name" value="Thioredoxin-like"/>
    <property type="match status" value="1"/>
</dbReference>
<dbReference type="CDD" id="cd03031">
    <property type="entry name" value="GRX_GRX_like"/>
    <property type="match status" value="1"/>
</dbReference>
<organism evidence="3 4">
    <name type="scientific">Quillaja saponaria</name>
    <name type="common">Soap bark tree</name>
    <dbReference type="NCBI Taxonomy" id="32244"/>
    <lineage>
        <taxon>Eukaryota</taxon>
        <taxon>Viridiplantae</taxon>
        <taxon>Streptophyta</taxon>
        <taxon>Embryophyta</taxon>
        <taxon>Tracheophyta</taxon>
        <taxon>Spermatophyta</taxon>
        <taxon>Magnoliopsida</taxon>
        <taxon>eudicotyledons</taxon>
        <taxon>Gunneridae</taxon>
        <taxon>Pentapetalae</taxon>
        <taxon>rosids</taxon>
        <taxon>fabids</taxon>
        <taxon>Fabales</taxon>
        <taxon>Quillajaceae</taxon>
        <taxon>Quillaja</taxon>
    </lineage>
</organism>
<dbReference type="Pfam" id="PF23733">
    <property type="entry name" value="GRXCR1-2_C"/>
    <property type="match status" value="1"/>
</dbReference>
<comment type="caution">
    <text evidence="3">The sequence shown here is derived from an EMBL/GenBank/DDBJ whole genome shotgun (WGS) entry which is preliminary data.</text>
</comment>
<feature type="domain" description="Glutaredoxin" evidence="2">
    <location>
        <begin position="124"/>
        <end position="190"/>
    </location>
</feature>
<evidence type="ECO:0000259" key="2">
    <source>
        <dbReference type="Pfam" id="PF00462"/>
    </source>
</evidence>
<feature type="compositionally biased region" description="Polar residues" evidence="1">
    <location>
        <begin position="92"/>
        <end position="107"/>
    </location>
</feature>
<feature type="region of interest" description="Disordered" evidence="1">
    <location>
        <begin position="64"/>
        <end position="111"/>
    </location>
</feature>
<feature type="compositionally biased region" description="Polar residues" evidence="1">
    <location>
        <begin position="64"/>
        <end position="83"/>
    </location>
</feature>
<name>A0AAD7LTW4_QUISA</name>
<proteinExistence type="predicted"/>
<dbReference type="PROSITE" id="PS51354">
    <property type="entry name" value="GLUTAREDOXIN_2"/>
    <property type="match status" value="1"/>
</dbReference>
<dbReference type="InterPro" id="IPR002109">
    <property type="entry name" value="Glutaredoxin"/>
</dbReference>
<dbReference type="PANTHER" id="PTHR45669:SF26">
    <property type="entry name" value="GLUTAREDOXIN DOMAIN-CONTAINING PROTEIN"/>
    <property type="match status" value="1"/>
</dbReference>
<dbReference type="KEGG" id="qsa:O6P43_014081"/>
<evidence type="ECO:0000313" key="3">
    <source>
        <dbReference type="EMBL" id="KAJ7964234.1"/>
    </source>
</evidence>
<dbReference type="PANTHER" id="PTHR45669">
    <property type="entry name" value="GLUTAREDOXIN DOMAIN-CONTAINING CYSTEINE-RICH PROTEIN CG12206-RELATED"/>
    <property type="match status" value="1"/>
</dbReference>
<dbReference type="InterPro" id="IPR036249">
    <property type="entry name" value="Thioredoxin-like_sf"/>
</dbReference>
<reference evidence="3" key="1">
    <citation type="journal article" date="2023" name="Science">
        <title>Elucidation of the pathway for biosynthesis of saponin adjuvants from the soapbark tree.</title>
        <authorList>
            <person name="Reed J."/>
            <person name="Orme A."/>
            <person name="El-Demerdash A."/>
            <person name="Owen C."/>
            <person name="Martin L.B.B."/>
            <person name="Misra R.C."/>
            <person name="Kikuchi S."/>
            <person name="Rejzek M."/>
            <person name="Martin A.C."/>
            <person name="Harkess A."/>
            <person name="Leebens-Mack J."/>
            <person name="Louveau T."/>
            <person name="Stephenson M.J."/>
            <person name="Osbourn A."/>
        </authorList>
    </citation>
    <scope>NUCLEOTIDE SEQUENCE</scope>
    <source>
        <strain evidence="3">S10</strain>
    </source>
</reference>
<gene>
    <name evidence="3" type="ORF">O6P43_014081</name>
</gene>